<dbReference type="NCBIfam" id="TIGR00322">
    <property type="entry name" value="diphth2_R"/>
    <property type="match status" value="1"/>
</dbReference>
<comment type="cofactor">
    <cofactor evidence="1">
        <name>[4Fe-4S] cluster</name>
        <dbReference type="ChEBI" id="CHEBI:49883"/>
    </cofactor>
</comment>
<dbReference type="GO" id="GO:0017183">
    <property type="term" value="P:protein histidyl modification to diphthamide"/>
    <property type="evidence" value="ECO:0007669"/>
    <property type="project" value="UniProtKB-UniPathway"/>
</dbReference>
<dbReference type="SFLD" id="SFLDG01121">
    <property type="entry name" value="Diphthamide_biosynthesis"/>
    <property type="match status" value="1"/>
</dbReference>
<dbReference type="InterPro" id="IPR042265">
    <property type="entry name" value="DPH1/DPH2_3"/>
</dbReference>
<dbReference type="GO" id="GO:0090560">
    <property type="term" value="F:2-(3-amino-3-carboxypropyl)histidine synthase activity"/>
    <property type="evidence" value="ECO:0007669"/>
    <property type="project" value="InterPro"/>
</dbReference>
<dbReference type="Gene3D" id="3.40.50.11860">
    <property type="entry name" value="Diphthamide synthesis DPH1/DPH2 domain 3"/>
    <property type="match status" value="1"/>
</dbReference>
<evidence type="ECO:0000256" key="6">
    <source>
        <dbReference type="ARBA" id="ARBA00023014"/>
    </source>
</evidence>
<evidence type="ECO:0000256" key="3">
    <source>
        <dbReference type="ARBA" id="ARBA00006179"/>
    </source>
</evidence>
<evidence type="ECO:0000256" key="2">
    <source>
        <dbReference type="ARBA" id="ARBA00005156"/>
    </source>
</evidence>
<dbReference type="OrthoDB" id="449241at2759"/>
<dbReference type="InterPro" id="IPR042263">
    <property type="entry name" value="DPH1/DPH2_1"/>
</dbReference>
<protein>
    <recommendedName>
        <fullName evidence="9">2-(3-amino-3-carboxypropyl)histidine synthase</fullName>
    </recommendedName>
</protein>
<evidence type="ECO:0000256" key="5">
    <source>
        <dbReference type="ARBA" id="ARBA00023004"/>
    </source>
</evidence>
<dbReference type="PANTHER" id="PTHR10762">
    <property type="entry name" value="DIPHTHAMIDE BIOSYNTHESIS PROTEIN"/>
    <property type="match status" value="1"/>
</dbReference>
<accession>D8M2Q0</accession>
<dbReference type="EMBL" id="FN668650">
    <property type="protein sequence ID" value="CBK22623.2"/>
    <property type="molecule type" value="Genomic_DNA"/>
</dbReference>
<evidence type="ECO:0000313" key="8">
    <source>
        <dbReference type="Proteomes" id="UP000008312"/>
    </source>
</evidence>
<dbReference type="OMA" id="WIGSENP"/>
<gene>
    <name evidence="7" type="ORF">GSBLH_T00006481001</name>
</gene>
<keyword evidence="6" id="KW-0411">Iron-sulfur</keyword>
<evidence type="ECO:0000256" key="1">
    <source>
        <dbReference type="ARBA" id="ARBA00001966"/>
    </source>
</evidence>
<dbReference type="FunFam" id="3.40.50.11860:FF:000001">
    <property type="entry name" value="2-(3-amino-3-carboxypropyl)histidine synthase subunit 2"/>
    <property type="match status" value="1"/>
</dbReference>
<keyword evidence="4" id="KW-0479">Metal-binding</keyword>
<comment type="similarity">
    <text evidence="3">Belongs to the DPH1/DPH2 family. DPH2 subfamily.</text>
</comment>
<keyword evidence="8" id="KW-1185">Reference proteome</keyword>
<dbReference type="InParanoid" id="D8M2Q0"/>
<sequence length="389" mass="44720">MLSEADVISSELKSHLDEDCNIYILGDTTVCPCCVDVVALEHVNADMVVHFGDACMSLVQDIPVYYAFENELLDVDYCTEIIRERFGGITSPIYLGYDLSFARSIDALVDSLRPYCPTLIKGEVMRSQNLSNSVRFDSHYIKMGYHYFKIDEIDPNGMVLFIARDGAMISNYHENGNLYSMMIDSTYTKATVLCDSQLQNATLNKFLMQRYVNIERFENLRMFGIVMGTLSVYRYREMLNRLSFLAEQHEQVAYPFMVGKLTLPKLANFPGMEGFVLIGCERSCFIDTHEYPFPIIMPYEYEISIGERAWESVYIHDYTKLLGDVKEEELVEAEINEKDYQMIVFESPMLEFINEQHYHGLAQTGDMETPAKLKKGMSGIATCYEKELF</sequence>
<evidence type="ECO:0008006" key="9">
    <source>
        <dbReference type="Google" id="ProtNLM"/>
    </source>
</evidence>
<dbReference type="InterPro" id="IPR016435">
    <property type="entry name" value="DPH1/DPH2"/>
</dbReference>
<keyword evidence="5" id="KW-0408">Iron</keyword>
<name>D8M2Q0_BLAHO</name>
<evidence type="ECO:0000256" key="4">
    <source>
        <dbReference type="ARBA" id="ARBA00022723"/>
    </source>
</evidence>
<dbReference type="Pfam" id="PF01866">
    <property type="entry name" value="Diphthamide_syn"/>
    <property type="match status" value="1"/>
</dbReference>
<dbReference type="GO" id="GO:0046872">
    <property type="term" value="F:metal ion binding"/>
    <property type="evidence" value="ECO:0007669"/>
    <property type="project" value="UniProtKB-KW"/>
</dbReference>
<dbReference type="AlphaFoldDB" id="D8M2Q0"/>
<evidence type="ECO:0000313" key="7">
    <source>
        <dbReference type="EMBL" id="CBK22623.2"/>
    </source>
</evidence>
<dbReference type="Proteomes" id="UP000008312">
    <property type="component" value="Unassembled WGS sequence"/>
</dbReference>
<proteinExistence type="inferred from homology"/>
<dbReference type="SFLD" id="SFLDS00032">
    <property type="entry name" value="Radical_SAM_3-amino-3-carboxyp"/>
    <property type="match status" value="1"/>
</dbReference>
<dbReference type="RefSeq" id="XP_012896671.1">
    <property type="nucleotide sequence ID" value="XM_013041217.1"/>
</dbReference>
<dbReference type="GeneID" id="24922605"/>
<dbReference type="GO" id="GO:0051536">
    <property type="term" value="F:iron-sulfur cluster binding"/>
    <property type="evidence" value="ECO:0007669"/>
    <property type="project" value="UniProtKB-KW"/>
</dbReference>
<dbReference type="UniPathway" id="UPA00559"/>
<dbReference type="Gene3D" id="3.40.50.11840">
    <property type="entry name" value="Diphthamide synthesis DPH1/DPH2 domain 1"/>
    <property type="match status" value="1"/>
</dbReference>
<reference evidence="7" key="1">
    <citation type="submission" date="2010-02" db="EMBL/GenBank/DDBJ databases">
        <title>Sequencing and annotation of the Blastocystis hominis genome.</title>
        <authorList>
            <person name="Wincker P."/>
        </authorList>
    </citation>
    <scope>NUCLEOTIDE SEQUENCE</scope>
    <source>
        <strain evidence="7">Singapore isolate B</strain>
    </source>
</reference>
<dbReference type="PANTHER" id="PTHR10762:SF2">
    <property type="entry name" value="2-(3-AMINO-3-CARBOXYPROPYL)HISTIDINE SYNTHASE SUBUNIT 2"/>
    <property type="match status" value="1"/>
</dbReference>
<organism evidence="7">
    <name type="scientific">Blastocystis hominis</name>
    <dbReference type="NCBI Taxonomy" id="12968"/>
    <lineage>
        <taxon>Eukaryota</taxon>
        <taxon>Sar</taxon>
        <taxon>Stramenopiles</taxon>
        <taxon>Bigyra</taxon>
        <taxon>Opalozoa</taxon>
        <taxon>Opalinata</taxon>
        <taxon>Blastocystidae</taxon>
        <taxon>Blastocystis</taxon>
    </lineage>
</organism>
<comment type="pathway">
    <text evidence="2">Protein modification; peptidyl-diphthamide biosynthesis.</text>
</comment>